<evidence type="ECO:0000256" key="8">
    <source>
        <dbReference type="ARBA" id="ARBA00023136"/>
    </source>
</evidence>
<comment type="caution">
    <text evidence="13">The sequence shown here is derived from an EMBL/GenBank/DDBJ whole genome shotgun (WGS) entry which is preliminary data.</text>
</comment>
<evidence type="ECO:0000256" key="1">
    <source>
        <dbReference type="ARBA" id="ARBA00004377"/>
    </source>
</evidence>
<evidence type="ECO:0000259" key="12">
    <source>
        <dbReference type="Pfam" id="PF12019"/>
    </source>
</evidence>
<evidence type="ECO:0000256" key="11">
    <source>
        <dbReference type="SAM" id="Phobius"/>
    </source>
</evidence>
<dbReference type="Pfam" id="PF12019">
    <property type="entry name" value="GspH"/>
    <property type="match status" value="1"/>
</dbReference>
<reference evidence="13" key="1">
    <citation type="submission" date="2021-01" db="EMBL/GenBank/DDBJ databases">
        <title>Microvirga sp.</title>
        <authorList>
            <person name="Kim M.K."/>
        </authorList>
    </citation>
    <scope>NUCLEOTIDE SEQUENCE</scope>
    <source>
        <strain evidence="13">5420S-16</strain>
    </source>
</reference>
<evidence type="ECO:0000313" key="14">
    <source>
        <dbReference type="Proteomes" id="UP000605848"/>
    </source>
</evidence>
<dbReference type="Proteomes" id="UP000605848">
    <property type="component" value="Unassembled WGS sequence"/>
</dbReference>
<dbReference type="AlphaFoldDB" id="A0A936Z9B3"/>
<proteinExistence type="inferred from homology"/>
<gene>
    <name evidence="13" type="ORF">JKG68_20180</name>
</gene>
<protein>
    <recommendedName>
        <fullName evidence="2">Type II secretion system protein H</fullName>
    </recommendedName>
    <alternativeName>
        <fullName evidence="10">General secretion pathway protein H</fullName>
    </alternativeName>
</protein>
<dbReference type="EMBL" id="JAEQMY010000037">
    <property type="protein sequence ID" value="MBL0406281.1"/>
    <property type="molecule type" value="Genomic_DNA"/>
</dbReference>
<organism evidence="13 14">
    <name type="scientific">Microvirga aerilata</name>
    <dbReference type="NCBI Taxonomy" id="670292"/>
    <lineage>
        <taxon>Bacteria</taxon>
        <taxon>Pseudomonadati</taxon>
        <taxon>Pseudomonadota</taxon>
        <taxon>Alphaproteobacteria</taxon>
        <taxon>Hyphomicrobiales</taxon>
        <taxon>Methylobacteriaceae</taxon>
        <taxon>Microvirga</taxon>
    </lineage>
</organism>
<keyword evidence="3" id="KW-1003">Cell membrane</keyword>
<keyword evidence="4" id="KW-0488">Methylation</keyword>
<dbReference type="SUPFAM" id="SSF54523">
    <property type="entry name" value="Pili subunits"/>
    <property type="match status" value="1"/>
</dbReference>
<dbReference type="RefSeq" id="WP_202063107.1">
    <property type="nucleotide sequence ID" value="NZ_JAEQMY010000037.1"/>
</dbReference>
<dbReference type="GO" id="GO:0015627">
    <property type="term" value="C:type II protein secretion system complex"/>
    <property type="evidence" value="ECO:0007669"/>
    <property type="project" value="InterPro"/>
</dbReference>
<dbReference type="InterPro" id="IPR045584">
    <property type="entry name" value="Pilin-like"/>
</dbReference>
<dbReference type="Pfam" id="PF07963">
    <property type="entry name" value="N_methyl"/>
    <property type="match status" value="1"/>
</dbReference>
<feature type="domain" description="General secretion pathway GspH" evidence="12">
    <location>
        <begin position="46"/>
        <end position="136"/>
    </location>
</feature>
<evidence type="ECO:0000256" key="4">
    <source>
        <dbReference type="ARBA" id="ARBA00022481"/>
    </source>
</evidence>
<comment type="similarity">
    <text evidence="9">Belongs to the GSP H family.</text>
</comment>
<evidence type="ECO:0000313" key="13">
    <source>
        <dbReference type="EMBL" id="MBL0406281.1"/>
    </source>
</evidence>
<evidence type="ECO:0000256" key="3">
    <source>
        <dbReference type="ARBA" id="ARBA00022475"/>
    </source>
</evidence>
<dbReference type="InterPro" id="IPR022346">
    <property type="entry name" value="T2SS_GspH"/>
</dbReference>
<feature type="transmembrane region" description="Helical" evidence="11">
    <location>
        <begin position="12"/>
        <end position="33"/>
    </location>
</feature>
<dbReference type="GO" id="GO:0005886">
    <property type="term" value="C:plasma membrane"/>
    <property type="evidence" value="ECO:0007669"/>
    <property type="project" value="UniProtKB-SubCell"/>
</dbReference>
<dbReference type="InterPro" id="IPR012902">
    <property type="entry name" value="N_methyl_site"/>
</dbReference>
<evidence type="ECO:0000256" key="7">
    <source>
        <dbReference type="ARBA" id="ARBA00022989"/>
    </source>
</evidence>
<name>A0A936Z9B3_9HYPH</name>
<evidence type="ECO:0000256" key="2">
    <source>
        <dbReference type="ARBA" id="ARBA00021549"/>
    </source>
</evidence>
<dbReference type="GO" id="GO:0015628">
    <property type="term" value="P:protein secretion by the type II secretion system"/>
    <property type="evidence" value="ECO:0007669"/>
    <property type="project" value="InterPro"/>
</dbReference>
<accession>A0A936Z9B3</accession>
<comment type="subcellular location">
    <subcellularLocation>
        <location evidence="1">Cell inner membrane</location>
        <topology evidence="1">Single-pass membrane protein</topology>
    </subcellularLocation>
</comment>
<keyword evidence="5" id="KW-0997">Cell inner membrane</keyword>
<keyword evidence="7 11" id="KW-1133">Transmembrane helix</keyword>
<evidence type="ECO:0000256" key="9">
    <source>
        <dbReference type="ARBA" id="ARBA00025772"/>
    </source>
</evidence>
<keyword evidence="6 11" id="KW-0812">Transmembrane</keyword>
<keyword evidence="8 11" id="KW-0472">Membrane</keyword>
<evidence type="ECO:0000256" key="5">
    <source>
        <dbReference type="ARBA" id="ARBA00022519"/>
    </source>
</evidence>
<keyword evidence="14" id="KW-1185">Reference proteome</keyword>
<evidence type="ECO:0000256" key="6">
    <source>
        <dbReference type="ARBA" id="ARBA00022692"/>
    </source>
</evidence>
<evidence type="ECO:0000256" key="10">
    <source>
        <dbReference type="ARBA" id="ARBA00030775"/>
    </source>
</evidence>
<sequence length="147" mass="15672">MNRSSADAGFTLVEILVIVAILSLVPALASPLLRKPPAPARLKADVTRLAAALRVTRAAAMMQNREMDFVIRRGPRTYASPAIPVSALDPEVDVQMIASGAGRVVASETIRFFPAGQSTGGDLRLRLGHAEARLQVIWATGHVIVQP</sequence>